<name>A0A081ND79_9GAMM</name>
<accession>A0A081ND79</accession>
<feature type="compositionally biased region" description="Polar residues" evidence="2">
    <location>
        <begin position="501"/>
        <end position="511"/>
    </location>
</feature>
<feature type="region of interest" description="Disordered" evidence="2">
    <location>
        <begin position="26"/>
        <end position="62"/>
    </location>
</feature>
<gene>
    <name evidence="4" type="ORF">GZ78_21270</name>
</gene>
<keyword evidence="3" id="KW-0732">Signal</keyword>
<feature type="signal peptide" evidence="3">
    <location>
        <begin position="1"/>
        <end position="20"/>
    </location>
</feature>
<feature type="compositionally biased region" description="Basic and acidic residues" evidence="2">
    <location>
        <begin position="491"/>
        <end position="500"/>
    </location>
</feature>
<keyword evidence="5" id="KW-1185">Reference proteome</keyword>
<dbReference type="OrthoDB" id="5914263at2"/>
<feature type="coiled-coil region" evidence="1">
    <location>
        <begin position="152"/>
        <end position="179"/>
    </location>
</feature>
<keyword evidence="1" id="KW-0175">Coiled coil</keyword>
<dbReference type="STRING" id="1137799.GZ78_21270"/>
<feature type="compositionally biased region" description="Polar residues" evidence="2">
    <location>
        <begin position="33"/>
        <end position="62"/>
    </location>
</feature>
<evidence type="ECO:0000256" key="2">
    <source>
        <dbReference type="SAM" id="MobiDB-lite"/>
    </source>
</evidence>
<evidence type="ECO:0000256" key="1">
    <source>
        <dbReference type="SAM" id="Coils"/>
    </source>
</evidence>
<evidence type="ECO:0000313" key="4">
    <source>
        <dbReference type="EMBL" id="KEQ16402.1"/>
    </source>
</evidence>
<feature type="chain" id="PRO_5001760710" evidence="3">
    <location>
        <begin position="21"/>
        <end position="549"/>
    </location>
</feature>
<proteinExistence type="predicted"/>
<evidence type="ECO:0000313" key="5">
    <source>
        <dbReference type="Proteomes" id="UP000028073"/>
    </source>
</evidence>
<reference evidence="4 5" key="1">
    <citation type="submission" date="2014-06" db="EMBL/GenBank/DDBJ databases">
        <title>Whole Genome Sequences of Three Symbiotic Endozoicomonas Bacteria.</title>
        <authorList>
            <person name="Neave M.J."/>
            <person name="Apprill A."/>
            <person name="Voolstra C.R."/>
        </authorList>
    </citation>
    <scope>NUCLEOTIDE SEQUENCE [LARGE SCALE GENOMIC DNA]</scope>
    <source>
        <strain evidence="4 5">DSM 25634</strain>
    </source>
</reference>
<sequence length="549" mass="60547">MRTPLFGATILALAITSAQAVEFKPTPEAGDSEAQQQVQDIATDKSPSIDASNQLQSLPAKSQQTKDAVDLAYDFLDKGKVTEGWNHDKQLFVAVSEAAFDSEDPSYDDSFIIKRTLKSMEASLEAKRRIIEYIYTDMSVLDRASTPGTDLNAQFREKLDNLERKADAQRQRVARMLADMDVKEAEMLAGVTFGDRANALMDAAIKKLDKQFDSKQIGQDQLASYEKAKSRYTEALVDYELTVSEMEKQAGSITEELSSTVATVSKMALYGAMNMAQFESWDESREQYKVVTITTWSPKQEEMVRALIAGAPYTAGEGRQSLSDYINGQDWSTATGGRKFRDNEGNFYILGIAASPVGSSSSSERRARGVSDAMARKEVVTALYADVEAQIKAEQAMQTLNGDSSKDESIAAESFSSELQQSIENRVVQGLSRRLGQRMTHPLSGQDIYVSIYSIDSTSIANAKVMMDSQNQTRLQDIESQKKLEGIRDGYEQSVERAEQNQKAYQQSRAQSELVESERETPEKTSEHSGTSGAYSGGGNADAEDAFGW</sequence>
<feature type="region of interest" description="Disordered" evidence="2">
    <location>
        <begin position="491"/>
        <end position="549"/>
    </location>
</feature>
<dbReference type="EMBL" id="JOKH01000005">
    <property type="protein sequence ID" value="KEQ16402.1"/>
    <property type="molecule type" value="Genomic_DNA"/>
</dbReference>
<organism evidence="4 5">
    <name type="scientific">Endozoicomonas numazuensis</name>
    <dbReference type="NCBI Taxonomy" id="1137799"/>
    <lineage>
        <taxon>Bacteria</taxon>
        <taxon>Pseudomonadati</taxon>
        <taxon>Pseudomonadota</taxon>
        <taxon>Gammaproteobacteria</taxon>
        <taxon>Oceanospirillales</taxon>
        <taxon>Endozoicomonadaceae</taxon>
        <taxon>Endozoicomonas</taxon>
    </lineage>
</organism>
<dbReference type="AlphaFoldDB" id="A0A081ND79"/>
<feature type="compositionally biased region" description="Basic and acidic residues" evidence="2">
    <location>
        <begin position="516"/>
        <end position="527"/>
    </location>
</feature>
<comment type="caution">
    <text evidence="4">The sequence shown here is derived from an EMBL/GenBank/DDBJ whole genome shotgun (WGS) entry which is preliminary data.</text>
</comment>
<protein>
    <submittedName>
        <fullName evidence="4">Uncharacterized protein</fullName>
    </submittedName>
</protein>
<dbReference type="RefSeq" id="WP_034839894.1">
    <property type="nucleotide sequence ID" value="NZ_JOKH01000005.1"/>
</dbReference>
<evidence type="ECO:0000256" key="3">
    <source>
        <dbReference type="SAM" id="SignalP"/>
    </source>
</evidence>
<dbReference type="eggNOG" id="ENOG5033Q8K">
    <property type="taxonomic scope" value="Bacteria"/>
</dbReference>
<dbReference type="Proteomes" id="UP000028073">
    <property type="component" value="Unassembled WGS sequence"/>
</dbReference>